<protein>
    <submittedName>
        <fullName evidence="8">LAMI_0H11320g1_1</fullName>
    </submittedName>
</protein>
<evidence type="ECO:0000256" key="3">
    <source>
        <dbReference type="ARBA" id="ARBA00023125"/>
    </source>
</evidence>
<dbReference type="GO" id="GO:0000978">
    <property type="term" value="F:RNA polymerase II cis-regulatory region sequence-specific DNA binding"/>
    <property type="evidence" value="ECO:0007669"/>
    <property type="project" value="TreeGrafter"/>
</dbReference>
<dbReference type="GO" id="GO:0033993">
    <property type="term" value="P:response to lipid"/>
    <property type="evidence" value="ECO:0007669"/>
    <property type="project" value="UniProtKB-ARBA"/>
</dbReference>
<feature type="compositionally biased region" description="Low complexity" evidence="5">
    <location>
        <begin position="221"/>
        <end position="231"/>
    </location>
</feature>
<dbReference type="InterPro" id="IPR001005">
    <property type="entry name" value="SANT/Myb"/>
</dbReference>
<dbReference type="SMART" id="SM00717">
    <property type="entry name" value="SANT"/>
    <property type="match status" value="2"/>
</dbReference>
<dbReference type="FunFam" id="1.10.10.60:FF:000355">
    <property type="entry name" value="Transcription factor MYB124"/>
    <property type="match status" value="1"/>
</dbReference>
<dbReference type="AlphaFoldDB" id="A0A1G4KHF0"/>
<feature type="compositionally biased region" description="Low complexity" evidence="5">
    <location>
        <begin position="303"/>
        <end position="320"/>
    </location>
</feature>
<accession>A0A1G4KHF0</accession>
<dbReference type="GO" id="GO:0045944">
    <property type="term" value="P:positive regulation of transcription by RNA polymerase II"/>
    <property type="evidence" value="ECO:0007669"/>
    <property type="project" value="TreeGrafter"/>
</dbReference>
<dbReference type="InterPro" id="IPR017930">
    <property type="entry name" value="Myb_dom"/>
</dbReference>
<feature type="compositionally biased region" description="Low complexity" evidence="5">
    <location>
        <begin position="331"/>
        <end position="341"/>
    </location>
</feature>
<name>A0A1G4KHF0_9SACH</name>
<dbReference type="PROSITE" id="PS51294">
    <property type="entry name" value="HTH_MYB"/>
    <property type="match status" value="2"/>
</dbReference>
<keyword evidence="2" id="KW-0677">Repeat</keyword>
<feature type="compositionally biased region" description="Polar residues" evidence="5">
    <location>
        <begin position="371"/>
        <end position="389"/>
    </location>
</feature>
<dbReference type="Pfam" id="PF13921">
    <property type="entry name" value="Myb_DNA-bind_6"/>
    <property type="match status" value="1"/>
</dbReference>
<reference evidence="9" key="1">
    <citation type="submission" date="2016-03" db="EMBL/GenBank/DDBJ databases">
        <authorList>
            <person name="Devillers H."/>
        </authorList>
    </citation>
    <scope>NUCLEOTIDE SEQUENCE [LARGE SCALE GENOMIC DNA]</scope>
</reference>
<dbReference type="GO" id="GO:0050891">
    <property type="term" value="P:multicellular organismal-level water homeostasis"/>
    <property type="evidence" value="ECO:0007669"/>
    <property type="project" value="UniProtKB-ARBA"/>
</dbReference>
<proteinExistence type="predicted"/>
<organism evidence="8 9">
    <name type="scientific">Lachancea mirantina</name>
    <dbReference type="NCBI Taxonomy" id="1230905"/>
    <lineage>
        <taxon>Eukaryota</taxon>
        <taxon>Fungi</taxon>
        <taxon>Dikarya</taxon>
        <taxon>Ascomycota</taxon>
        <taxon>Saccharomycotina</taxon>
        <taxon>Saccharomycetes</taxon>
        <taxon>Saccharomycetales</taxon>
        <taxon>Saccharomycetaceae</taxon>
        <taxon>Lachancea</taxon>
    </lineage>
</organism>
<evidence type="ECO:0000313" key="9">
    <source>
        <dbReference type="Proteomes" id="UP000191024"/>
    </source>
</evidence>
<dbReference type="PANTHER" id="PTHR45614">
    <property type="entry name" value="MYB PROTEIN-RELATED"/>
    <property type="match status" value="1"/>
</dbReference>
<dbReference type="GO" id="GO:1901002">
    <property type="term" value="P:positive regulation of response to salt stress"/>
    <property type="evidence" value="ECO:0007669"/>
    <property type="project" value="UniProtKB-ARBA"/>
</dbReference>
<keyword evidence="4" id="KW-0539">Nucleus</keyword>
<feature type="domain" description="Myb-like" evidence="6">
    <location>
        <begin position="54"/>
        <end position="102"/>
    </location>
</feature>
<dbReference type="InterPro" id="IPR009057">
    <property type="entry name" value="Homeodomain-like_sf"/>
</dbReference>
<dbReference type="Proteomes" id="UP000191024">
    <property type="component" value="Chromosome H"/>
</dbReference>
<feature type="domain" description="Myb-like" evidence="6">
    <location>
        <begin position="2"/>
        <end position="53"/>
    </location>
</feature>
<dbReference type="OrthoDB" id="2143914at2759"/>
<sequence>MDKQAKKGPWTPEEDRALLELVALLGPQNWVRIAAQLQQRSPKQCRERYHQSLKPSLNKTPISDEEGAVIEELVGRLGKKWAEIARILNNGRSDNAIKNWWNGGANKRRRAAAVAAAGPAGPAVAPLAHHHHHHVLPTPHATLNSITLPSPVSGYMAAHLPLSLPPPLALGAPAAAASQSSSPLSSAAAAASGYAFPAHPLAGQLTGQLLTRGSLPPALPSPLQQPLQQPPRSDASVMTHRSLTDPSREGSVSCDAAATSSNASRRSSTVFFDAVPATKRRASQASSSLSFPRAHSICSPGTSRSAESSKSSIFSAAAAAPPTSGTDTGVSKSPSSSSCKKALSEQPHPQPSPLFKSGFSFADGSGPLTHSPKSSTDSMEAKKTGSSSAKLDYLLNEDG</sequence>
<dbReference type="Gene3D" id="1.10.10.60">
    <property type="entry name" value="Homeodomain-like"/>
    <property type="match status" value="2"/>
</dbReference>
<gene>
    <name evidence="8" type="ORF">LAMI_0H11320G</name>
</gene>
<dbReference type="GO" id="GO:0005634">
    <property type="term" value="C:nucleus"/>
    <property type="evidence" value="ECO:0007669"/>
    <property type="project" value="UniProtKB-SubCell"/>
</dbReference>
<feature type="region of interest" description="Disordered" evidence="5">
    <location>
        <begin position="282"/>
        <end position="399"/>
    </location>
</feature>
<dbReference type="InterPro" id="IPR050560">
    <property type="entry name" value="MYB_TF"/>
</dbReference>
<dbReference type="GO" id="GO:2000037">
    <property type="term" value="P:regulation of stomatal complex patterning"/>
    <property type="evidence" value="ECO:0007669"/>
    <property type="project" value="UniProtKB-ARBA"/>
</dbReference>
<evidence type="ECO:0000256" key="4">
    <source>
        <dbReference type="ARBA" id="ARBA00023242"/>
    </source>
</evidence>
<dbReference type="GO" id="GO:0000278">
    <property type="term" value="P:mitotic cell cycle"/>
    <property type="evidence" value="ECO:0007669"/>
    <property type="project" value="TreeGrafter"/>
</dbReference>
<dbReference type="PROSITE" id="PS50090">
    <property type="entry name" value="MYB_LIKE"/>
    <property type="match status" value="2"/>
</dbReference>
<evidence type="ECO:0000313" key="8">
    <source>
        <dbReference type="EMBL" id="SCV03833.1"/>
    </source>
</evidence>
<dbReference type="CDD" id="cd00167">
    <property type="entry name" value="SANT"/>
    <property type="match status" value="1"/>
</dbReference>
<dbReference type="STRING" id="1230905.A0A1G4KHF0"/>
<evidence type="ECO:0000259" key="7">
    <source>
        <dbReference type="PROSITE" id="PS51294"/>
    </source>
</evidence>
<feature type="region of interest" description="Disordered" evidence="5">
    <location>
        <begin position="212"/>
        <end position="260"/>
    </location>
</feature>
<dbReference type="PANTHER" id="PTHR45614:SF25">
    <property type="entry name" value="MYB PROTEIN"/>
    <property type="match status" value="1"/>
</dbReference>
<dbReference type="GO" id="GO:0000981">
    <property type="term" value="F:DNA-binding transcription factor activity, RNA polymerase II-specific"/>
    <property type="evidence" value="ECO:0007669"/>
    <property type="project" value="TreeGrafter"/>
</dbReference>
<comment type="subcellular location">
    <subcellularLocation>
        <location evidence="1">Nucleus</location>
    </subcellularLocation>
</comment>
<dbReference type="EMBL" id="LT598468">
    <property type="protein sequence ID" value="SCV03833.1"/>
    <property type="molecule type" value="Genomic_DNA"/>
</dbReference>
<keyword evidence="9" id="KW-1185">Reference proteome</keyword>
<evidence type="ECO:0000256" key="2">
    <source>
        <dbReference type="ARBA" id="ARBA00022737"/>
    </source>
</evidence>
<keyword evidence="3" id="KW-0238">DNA-binding</keyword>
<evidence type="ECO:0000259" key="6">
    <source>
        <dbReference type="PROSITE" id="PS50090"/>
    </source>
</evidence>
<dbReference type="GO" id="GO:1902806">
    <property type="term" value="P:regulation of cell cycle G1/S phase transition"/>
    <property type="evidence" value="ECO:0007669"/>
    <property type="project" value="UniProtKB-ARBA"/>
</dbReference>
<dbReference type="GO" id="GO:1902584">
    <property type="term" value="P:positive regulation of response to water deprivation"/>
    <property type="evidence" value="ECO:0007669"/>
    <property type="project" value="UniProtKB-ARBA"/>
</dbReference>
<dbReference type="GO" id="GO:0032875">
    <property type="term" value="P:regulation of DNA endoreduplication"/>
    <property type="evidence" value="ECO:0007669"/>
    <property type="project" value="UniProtKB-ARBA"/>
</dbReference>
<feature type="domain" description="HTH myb-type" evidence="7">
    <location>
        <begin position="58"/>
        <end position="109"/>
    </location>
</feature>
<dbReference type="SUPFAM" id="SSF46689">
    <property type="entry name" value="Homeodomain-like"/>
    <property type="match status" value="1"/>
</dbReference>
<evidence type="ECO:0000256" key="5">
    <source>
        <dbReference type="SAM" id="MobiDB-lite"/>
    </source>
</evidence>
<evidence type="ECO:0000256" key="1">
    <source>
        <dbReference type="ARBA" id="ARBA00004123"/>
    </source>
</evidence>
<feature type="domain" description="HTH myb-type" evidence="7">
    <location>
        <begin position="2"/>
        <end position="57"/>
    </location>
</feature>